<sequence length="176" mass="19328">MIALSLATLAFTTPPGGLRALGTRAPGRRCAVLLQAGPDRKDIDAEISLAARVDERWKFLRDNPGMDAAEAADNAKANPMQRSKDTRLAERDTRQWCLDRCLATGYCEAIEDLWELSSEQVMAFCEHCAEEDECELVYDKADEYMGHLSSAASTASDADEGFGLIGSSEFRVSSIW</sequence>
<gene>
    <name evidence="1" type="ORF">PANT1444_LOCUS11442</name>
</gene>
<proteinExistence type="predicted"/>
<reference evidence="1" key="1">
    <citation type="submission" date="2021-01" db="EMBL/GenBank/DDBJ databases">
        <authorList>
            <person name="Corre E."/>
            <person name="Pelletier E."/>
            <person name="Niang G."/>
            <person name="Scheremetjew M."/>
            <person name="Finn R."/>
            <person name="Kale V."/>
            <person name="Holt S."/>
            <person name="Cochrane G."/>
            <person name="Meng A."/>
            <person name="Brown T."/>
            <person name="Cohen L."/>
        </authorList>
    </citation>
    <scope>NUCLEOTIDE SEQUENCE</scope>
    <source>
        <strain evidence="1">CCMP1374</strain>
    </source>
</reference>
<dbReference type="AlphaFoldDB" id="A0A7S0HN82"/>
<evidence type="ECO:0000313" key="1">
    <source>
        <dbReference type="EMBL" id="CAD8491027.1"/>
    </source>
</evidence>
<dbReference type="EMBL" id="HBEP01020373">
    <property type="protein sequence ID" value="CAD8491027.1"/>
    <property type="molecule type" value="Transcribed_RNA"/>
</dbReference>
<organism evidence="1">
    <name type="scientific">Phaeocystis antarctica</name>
    <dbReference type="NCBI Taxonomy" id="33657"/>
    <lineage>
        <taxon>Eukaryota</taxon>
        <taxon>Haptista</taxon>
        <taxon>Haptophyta</taxon>
        <taxon>Prymnesiophyceae</taxon>
        <taxon>Phaeocystales</taxon>
        <taxon>Phaeocystaceae</taxon>
        <taxon>Phaeocystis</taxon>
    </lineage>
</organism>
<accession>A0A7S0HN82</accession>
<protein>
    <submittedName>
        <fullName evidence="1">Uncharacterized protein</fullName>
    </submittedName>
</protein>
<name>A0A7S0HN82_9EUKA</name>